<dbReference type="CDD" id="cd02569">
    <property type="entry name" value="PseudoU_synth_ScPus3"/>
    <property type="match status" value="1"/>
</dbReference>
<dbReference type="GO" id="GO:0009982">
    <property type="term" value="F:pseudouridine synthase activity"/>
    <property type="evidence" value="ECO:0007669"/>
    <property type="project" value="InterPro"/>
</dbReference>
<dbReference type="InterPro" id="IPR041707">
    <property type="entry name" value="Pus3-like"/>
</dbReference>
<dbReference type="GO" id="GO:0005634">
    <property type="term" value="C:nucleus"/>
    <property type="evidence" value="ECO:0007669"/>
    <property type="project" value="TreeGrafter"/>
</dbReference>
<dbReference type="PANTHER" id="PTHR11142">
    <property type="entry name" value="PSEUDOURIDYLATE SYNTHASE"/>
    <property type="match status" value="1"/>
</dbReference>
<dbReference type="InterPro" id="IPR020103">
    <property type="entry name" value="PsdUridine_synth_cat_dom_sf"/>
</dbReference>
<dbReference type="GO" id="GO:0031119">
    <property type="term" value="P:tRNA pseudouridine synthesis"/>
    <property type="evidence" value="ECO:0007669"/>
    <property type="project" value="TreeGrafter"/>
</dbReference>
<dbReference type="InterPro" id="IPR020095">
    <property type="entry name" value="PsdUridine_synth_TruA_C"/>
</dbReference>
<comment type="similarity">
    <text evidence="1">Belongs to the tRNA pseudouridine synthase TruA family.</text>
</comment>
<dbReference type="Proteomes" id="UP001159042">
    <property type="component" value="Unassembled WGS sequence"/>
</dbReference>
<proteinExistence type="inferred from homology"/>
<dbReference type="InterPro" id="IPR020094">
    <property type="entry name" value="TruA/RsuA/RluB/E/F_N"/>
</dbReference>
<dbReference type="NCBIfam" id="TIGR00071">
    <property type="entry name" value="hisT_truA"/>
    <property type="match status" value="1"/>
</dbReference>
<dbReference type="PANTHER" id="PTHR11142:SF5">
    <property type="entry name" value="TRNA PSEUDOURIDINE(38_39) SYNTHASE"/>
    <property type="match status" value="1"/>
</dbReference>
<reference evidence="5 6" key="1">
    <citation type="journal article" date="2023" name="Insect Mol. Biol.">
        <title>Genome sequencing provides insights into the evolution of gene families encoding plant cell wall-degrading enzymes in longhorned beetles.</title>
        <authorList>
            <person name="Shin N.R."/>
            <person name="Okamura Y."/>
            <person name="Kirsch R."/>
            <person name="Pauchet Y."/>
        </authorList>
    </citation>
    <scope>NUCLEOTIDE SEQUENCE [LARGE SCALE GENOMIC DNA]</scope>
    <source>
        <strain evidence="5">EAD_L_NR</strain>
    </source>
</reference>
<keyword evidence="6" id="KW-1185">Reference proteome</keyword>
<dbReference type="Gene3D" id="3.30.70.660">
    <property type="entry name" value="Pseudouridine synthase I, catalytic domain, C-terminal subdomain"/>
    <property type="match status" value="1"/>
</dbReference>
<sequence length="429" mass="49875">MDPKVRLRKQNHSLDTQELEKCTKEELIERIKTLSAHNTQLKNIIAKTGDKKQVEYVNSKSFDFSKYNLRHIALKILYLGWDYKGYVTQEDTMNTIEHHLFEALLRTKLIKDRSSSNYHRCGRTDKGVSSFAQTISIDVRSNLPKEEGNDAEKEINYCKILNKVLPDNIQCVAWSPVDQCFSARFDCKARMYKYFFPKGNLNIEKMALASNKLLGTHDFRNLCKMDVGNGVVEFVRNVSYVDIRPVNATDTIDGYSMYVISIRGKAFLWHQVRCILGILFLIGQDKEQPSVIDELFDVETNPRKPEYSMASEIPLNLFCCEYENIKWNYNEESLSQVIEKLNAVWSYSAAKESMVKEMLKILNEEYHQLKQVKQNDKYLGECLLQGTKSRTYIPIMKRKTCDSLDDKIKHFTKRNRIQVLKGESDNSKT</sequence>
<evidence type="ECO:0000313" key="5">
    <source>
        <dbReference type="EMBL" id="KAJ8922599.1"/>
    </source>
</evidence>
<gene>
    <name evidence="5" type="ORF">NQ315_007630</name>
</gene>
<dbReference type="EMBL" id="JANEYG010000006">
    <property type="protein sequence ID" value="KAJ8922599.1"/>
    <property type="molecule type" value="Genomic_DNA"/>
</dbReference>
<evidence type="ECO:0000256" key="3">
    <source>
        <dbReference type="ARBA" id="ARBA00023235"/>
    </source>
</evidence>
<protein>
    <recommendedName>
        <fullName evidence="4">Pseudouridine synthase I TruA alpha/beta domain-containing protein</fullName>
    </recommendedName>
</protein>
<dbReference type="GO" id="GO:1990481">
    <property type="term" value="P:mRNA pseudouridine synthesis"/>
    <property type="evidence" value="ECO:0007669"/>
    <property type="project" value="TreeGrafter"/>
</dbReference>
<comment type="caution">
    <text evidence="5">The sequence shown here is derived from an EMBL/GenBank/DDBJ whole genome shotgun (WGS) entry which is preliminary data.</text>
</comment>
<dbReference type="AlphaFoldDB" id="A0AAV8W7U8"/>
<keyword evidence="2" id="KW-0819">tRNA processing</keyword>
<dbReference type="SUPFAM" id="SSF55120">
    <property type="entry name" value="Pseudouridine synthase"/>
    <property type="match status" value="1"/>
</dbReference>
<dbReference type="HAMAP" id="MF_00171">
    <property type="entry name" value="TruA"/>
    <property type="match status" value="1"/>
</dbReference>
<dbReference type="InterPro" id="IPR001406">
    <property type="entry name" value="PsdUridine_synth_TruA"/>
</dbReference>
<keyword evidence="3" id="KW-0413">Isomerase</keyword>
<dbReference type="GO" id="GO:0003723">
    <property type="term" value="F:RNA binding"/>
    <property type="evidence" value="ECO:0007669"/>
    <property type="project" value="InterPro"/>
</dbReference>
<dbReference type="InterPro" id="IPR020097">
    <property type="entry name" value="PsdUridine_synth_TruA_a/b_dom"/>
</dbReference>
<dbReference type="Gene3D" id="3.30.70.580">
    <property type="entry name" value="Pseudouridine synthase I, catalytic domain, N-terminal subdomain"/>
    <property type="match status" value="1"/>
</dbReference>
<accession>A0AAV8W7U8</accession>
<evidence type="ECO:0000256" key="2">
    <source>
        <dbReference type="ARBA" id="ARBA00022694"/>
    </source>
</evidence>
<evidence type="ECO:0000313" key="6">
    <source>
        <dbReference type="Proteomes" id="UP001159042"/>
    </source>
</evidence>
<dbReference type="FunFam" id="3.30.70.580:FF:000007">
    <property type="entry name" value="tRNA pseudouridine synthase"/>
    <property type="match status" value="1"/>
</dbReference>
<organism evidence="5 6">
    <name type="scientific">Exocentrus adspersus</name>
    <dbReference type="NCBI Taxonomy" id="1586481"/>
    <lineage>
        <taxon>Eukaryota</taxon>
        <taxon>Metazoa</taxon>
        <taxon>Ecdysozoa</taxon>
        <taxon>Arthropoda</taxon>
        <taxon>Hexapoda</taxon>
        <taxon>Insecta</taxon>
        <taxon>Pterygota</taxon>
        <taxon>Neoptera</taxon>
        <taxon>Endopterygota</taxon>
        <taxon>Coleoptera</taxon>
        <taxon>Polyphaga</taxon>
        <taxon>Cucujiformia</taxon>
        <taxon>Chrysomeloidea</taxon>
        <taxon>Cerambycidae</taxon>
        <taxon>Lamiinae</taxon>
        <taxon>Acanthocinini</taxon>
        <taxon>Exocentrus</taxon>
    </lineage>
</organism>
<dbReference type="Pfam" id="PF01416">
    <property type="entry name" value="PseudoU_synth_1"/>
    <property type="match status" value="1"/>
</dbReference>
<dbReference type="GO" id="GO:0005737">
    <property type="term" value="C:cytoplasm"/>
    <property type="evidence" value="ECO:0007669"/>
    <property type="project" value="TreeGrafter"/>
</dbReference>
<evidence type="ECO:0000256" key="1">
    <source>
        <dbReference type="ARBA" id="ARBA00009375"/>
    </source>
</evidence>
<evidence type="ECO:0000259" key="4">
    <source>
        <dbReference type="Pfam" id="PF01416"/>
    </source>
</evidence>
<feature type="domain" description="Pseudouridine synthase I TruA alpha/beta" evidence="4">
    <location>
        <begin position="209"/>
        <end position="323"/>
    </location>
</feature>
<name>A0AAV8W7U8_9CUCU</name>